<keyword evidence="3" id="KW-1185">Reference proteome</keyword>
<feature type="region of interest" description="Disordered" evidence="1">
    <location>
        <begin position="125"/>
        <end position="144"/>
    </location>
</feature>
<organism evidence="2 3">
    <name type="scientific">Pseudomonas plecoglossicida</name>
    <dbReference type="NCBI Taxonomy" id="70775"/>
    <lineage>
        <taxon>Bacteria</taxon>
        <taxon>Pseudomonadati</taxon>
        <taxon>Pseudomonadota</taxon>
        <taxon>Gammaproteobacteria</taxon>
        <taxon>Pseudomonadales</taxon>
        <taxon>Pseudomonadaceae</taxon>
        <taxon>Pseudomonas</taxon>
    </lineage>
</organism>
<proteinExistence type="predicted"/>
<dbReference type="Proteomes" id="UP000234744">
    <property type="component" value="Unassembled WGS sequence"/>
</dbReference>
<evidence type="ECO:0000313" key="2">
    <source>
        <dbReference type="EMBL" id="PLV13974.1"/>
    </source>
</evidence>
<dbReference type="RefSeq" id="WP_082810534.1">
    <property type="nucleotide sequence ID" value="NZ_PJCJ01000007.1"/>
</dbReference>
<dbReference type="EMBL" id="PJCJ01000007">
    <property type="protein sequence ID" value="PLV13974.1"/>
    <property type="molecule type" value="Genomic_DNA"/>
</dbReference>
<protein>
    <submittedName>
        <fullName evidence="2">RHS repeat-associated core domain-containing protein</fullName>
    </submittedName>
</protein>
<reference evidence="2 3" key="1">
    <citation type="submission" date="2017-12" db="EMBL/GenBank/DDBJ databases">
        <title>Detection of the carbapenemase gene blaVIM-5 in members of the Pseudomonas putida group isolated from polluted Nigerian wetlands.</title>
        <authorList>
            <person name="Adelowo O."/>
            <person name="Vollmers J."/>
            <person name="Maeusezahl I."/>
            <person name="Kaster A.-K."/>
            <person name="Mueller J.A."/>
        </authorList>
    </citation>
    <scope>NUCLEOTIDE SEQUENCE [LARGE SCALE GENOMIC DNA]</scope>
    <source>
        <strain evidence="2 3">MR69</strain>
    </source>
</reference>
<dbReference type="Gene3D" id="2.180.10.10">
    <property type="entry name" value="RHS repeat-associated core"/>
    <property type="match status" value="1"/>
</dbReference>
<dbReference type="NCBIfam" id="TIGR03696">
    <property type="entry name" value="Rhs_assc_core"/>
    <property type="match status" value="1"/>
</dbReference>
<evidence type="ECO:0000313" key="3">
    <source>
        <dbReference type="Proteomes" id="UP000234744"/>
    </source>
</evidence>
<accession>A0ABX4U0A5</accession>
<name>A0ABX4U0A5_PSEDL</name>
<sequence>MQIVLPAYTPYGYSPTEAGLASLLGFNGELQESHSGTYLLGNGYRPYSTLLMRFLAPDSWSPFGAGGLNAYSYCVNDPVNKSDPDGHAGSKPQRIPSFINRRVPLLQPDEVGQENAMLIRRLQRRQQQAALNPPRNPLAQPRGQQRYAHRGGLDAAAAPNHERNAALPLNNIPRAEQAPQTITLDNALSLYNELVIADGHIQTFNRNLGYLEPGSELFQQYRNDIERIGRRAEEIRQQLGTDQLRWFHF</sequence>
<evidence type="ECO:0000256" key="1">
    <source>
        <dbReference type="SAM" id="MobiDB-lite"/>
    </source>
</evidence>
<gene>
    <name evidence="2" type="ORF">CXG47_14325</name>
</gene>
<comment type="caution">
    <text evidence="2">The sequence shown here is derived from an EMBL/GenBank/DDBJ whole genome shotgun (WGS) entry which is preliminary data.</text>
</comment>
<dbReference type="InterPro" id="IPR022385">
    <property type="entry name" value="Rhs_assc_core"/>
</dbReference>